<evidence type="ECO:0000256" key="2">
    <source>
        <dbReference type="ARBA" id="ARBA00023082"/>
    </source>
</evidence>
<keyword evidence="4" id="KW-0804">Transcription</keyword>
<reference evidence="7 8" key="1">
    <citation type="submission" date="2024-03" db="EMBL/GenBank/DDBJ databases">
        <title>Actinomycetospora sp. OC33-EN07, a novel actinomycete isolated from wild orchid (Aerides multiflora).</title>
        <authorList>
            <person name="Suriyachadkun C."/>
        </authorList>
    </citation>
    <scope>NUCLEOTIDE SEQUENCE [LARGE SCALE GENOMIC DNA]</scope>
    <source>
        <strain evidence="7 8">OC33-EN07</strain>
    </source>
</reference>
<dbReference type="PANTHER" id="PTHR30385:SF4">
    <property type="entry name" value="RNA POLYMERASE SIGMA-E FACTOR"/>
    <property type="match status" value="1"/>
</dbReference>
<accession>A0ABU8MEM9</accession>
<dbReference type="InterPro" id="IPR014284">
    <property type="entry name" value="RNA_pol_sigma-70_dom"/>
</dbReference>
<feature type="region of interest" description="Disordered" evidence="5">
    <location>
        <begin position="50"/>
        <end position="110"/>
    </location>
</feature>
<keyword evidence="1" id="KW-0805">Transcription regulation</keyword>
<evidence type="ECO:0000313" key="8">
    <source>
        <dbReference type="Proteomes" id="UP001369736"/>
    </source>
</evidence>
<keyword evidence="8" id="KW-1185">Reference proteome</keyword>
<dbReference type="InterPro" id="IPR007630">
    <property type="entry name" value="RNA_pol_sigma70_r4"/>
</dbReference>
<dbReference type="SUPFAM" id="SSF88659">
    <property type="entry name" value="Sigma3 and sigma4 domains of RNA polymerase sigma factors"/>
    <property type="match status" value="1"/>
</dbReference>
<dbReference type="NCBIfam" id="TIGR02937">
    <property type="entry name" value="sigma70-ECF"/>
    <property type="match status" value="1"/>
</dbReference>
<feature type="compositionally biased region" description="Basic and acidic residues" evidence="5">
    <location>
        <begin position="99"/>
        <end position="110"/>
    </location>
</feature>
<proteinExistence type="predicted"/>
<dbReference type="RefSeq" id="WP_337706782.1">
    <property type="nucleotide sequence ID" value="NZ_JBBEGM010000017.1"/>
</dbReference>
<keyword evidence="2" id="KW-0731">Sigma factor</keyword>
<dbReference type="EMBL" id="JBBEGM010000017">
    <property type="protein sequence ID" value="MEJ2865364.1"/>
    <property type="molecule type" value="Genomic_DNA"/>
</dbReference>
<sequence length="110" mass="12371">MSALPHRERHLLVLRFVQEKTQSEIGAELFISQMHVSRLLTRTLAQLRREIEHHANPHGPPNGAGRTPSSRDSIAEPHDCTLITHGHITTPSRKSAVRRGPESRGDHEEP</sequence>
<dbReference type="Gene3D" id="1.20.140.160">
    <property type="match status" value="1"/>
</dbReference>
<organism evidence="7 8">
    <name type="scientific">Actinomycetospora flava</name>
    <dbReference type="NCBI Taxonomy" id="3129232"/>
    <lineage>
        <taxon>Bacteria</taxon>
        <taxon>Bacillati</taxon>
        <taxon>Actinomycetota</taxon>
        <taxon>Actinomycetes</taxon>
        <taxon>Pseudonocardiales</taxon>
        <taxon>Pseudonocardiaceae</taxon>
        <taxon>Actinomycetospora</taxon>
    </lineage>
</organism>
<evidence type="ECO:0000259" key="6">
    <source>
        <dbReference type="Pfam" id="PF04545"/>
    </source>
</evidence>
<evidence type="ECO:0000313" key="7">
    <source>
        <dbReference type="EMBL" id="MEJ2865364.1"/>
    </source>
</evidence>
<evidence type="ECO:0000256" key="3">
    <source>
        <dbReference type="ARBA" id="ARBA00023125"/>
    </source>
</evidence>
<dbReference type="InterPro" id="IPR013324">
    <property type="entry name" value="RNA_pol_sigma_r3/r4-like"/>
</dbReference>
<gene>
    <name evidence="7" type="ORF">WCD58_29685</name>
</gene>
<feature type="domain" description="RNA polymerase sigma-70 region 4" evidence="6">
    <location>
        <begin position="1"/>
        <end position="48"/>
    </location>
</feature>
<dbReference type="Proteomes" id="UP001369736">
    <property type="component" value="Unassembled WGS sequence"/>
</dbReference>
<dbReference type="CDD" id="cd06171">
    <property type="entry name" value="Sigma70_r4"/>
    <property type="match status" value="1"/>
</dbReference>
<dbReference type="PANTHER" id="PTHR30385">
    <property type="entry name" value="SIGMA FACTOR F FLAGELLAR"/>
    <property type="match status" value="1"/>
</dbReference>
<name>A0ABU8MEM9_9PSEU</name>
<dbReference type="Pfam" id="PF04545">
    <property type="entry name" value="Sigma70_r4"/>
    <property type="match status" value="1"/>
</dbReference>
<protein>
    <submittedName>
        <fullName evidence="7">Sigma-70 family RNA polymerase sigma factor</fullName>
    </submittedName>
</protein>
<evidence type="ECO:0000256" key="4">
    <source>
        <dbReference type="ARBA" id="ARBA00023163"/>
    </source>
</evidence>
<comment type="caution">
    <text evidence="7">The sequence shown here is derived from an EMBL/GenBank/DDBJ whole genome shotgun (WGS) entry which is preliminary data.</text>
</comment>
<evidence type="ECO:0000256" key="5">
    <source>
        <dbReference type="SAM" id="MobiDB-lite"/>
    </source>
</evidence>
<evidence type="ECO:0000256" key="1">
    <source>
        <dbReference type="ARBA" id="ARBA00023015"/>
    </source>
</evidence>
<keyword evidence="3" id="KW-0238">DNA-binding</keyword>